<evidence type="ECO:0000313" key="3">
    <source>
        <dbReference type="Proteomes" id="UP000321523"/>
    </source>
</evidence>
<accession>A0A512DPT6</accession>
<reference evidence="2 3" key="1">
    <citation type="submission" date="2019-07" db="EMBL/GenBank/DDBJ databases">
        <title>Whole genome shotgun sequence of Skermanella aerolata NBRC 106429.</title>
        <authorList>
            <person name="Hosoyama A."/>
            <person name="Uohara A."/>
            <person name="Ohji S."/>
            <person name="Ichikawa N."/>
        </authorList>
    </citation>
    <scope>NUCLEOTIDE SEQUENCE [LARGE SCALE GENOMIC DNA]</scope>
    <source>
        <strain evidence="2 3">NBRC 106429</strain>
    </source>
</reference>
<name>A0A512DPT6_9PROT</name>
<dbReference type="GO" id="GO:0003824">
    <property type="term" value="F:catalytic activity"/>
    <property type="evidence" value="ECO:0007669"/>
    <property type="project" value="UniProtKB-ARBA"/>
</dbReference>
<dbReference type="AlphaFoldDB" id="A0A512DPT6"/>
<proteinExistence type="inferred from homology"/>
<dbReference type="Gene3D" id="3.90.226.10">
    <property type="entry name" value="2-enoyl-CoA Hydratase, Chain A, domain 1"/>
    <property type="match status" value="1"/>
</dbReference>
<dbReference type="PANTHER" id="PTHR43459">
    <property type="entry name" value="ENOYL-COA HYDRATASE"/>
    <property type="match status" value="1"/>
</dbReference>
<dbReference type="Pfam" id="PF00378">
    <property type="entry name" value="ECH_1"/>
    <property type="match status" value="1"/>
</dbReference>
<evidence type="ECO:0000313" key="2">
    <source>
        <dbReference type="EMBL" id="GEO38494.1"/>
    </source>
</evidence>
<dbReference type="CDD" id="cd06558">
    <property type="entry name" value="crotonase-like"/>
    <property type="match status" value="1"/>
</dbReference>
<dbReference type="SUPFAM" id="SSF52096">
    <property type="entry name" value="ClpP/crotonase"/>
    <property type="match status" value="1"/>
</dbReference>
<keyword evidence="3" id="KW-1185">Reference proteome</keyword>
<dbReference type="InterPro" id="IPR001753">
    <property type="entry name" value="Enoyl-CoA_hydra/iso"/>
</dbReference>
<dbReference type="Gene3D" id="1.10.12.10">
    <property type="entry name" value="Lyase 2-enoyl-coa Hydratase, Chain A, domain 2"/>
    <property type="match status" value="1"/>
</dbReference>
<dbReference type="PANTHER" id="PTHR43459:SF1">
    <property type="entry name" value="EG:BACN32G11.4 PROTEIN"/>
    <property type="match status" value="1"/>
</dbReference>
<dbReference type="InterPro" id="IPR029045">
    <property type="entry name" value="ClpP/crotonase-like_dom_sf"/>
</dbReference>
<protein>
    <submittedName>
        <fullName evidence="2">Enoyl-CoA hydratase</fullName>
    </submittedName>
</protein>
<sequence length="269" mass="28398">MTTDINDRVLLDIENGVATLTLNRPNALNALDPALAEALSAGLSRCEEDDTIRAVVLRGAGENFMAGGDIKMFAGLLNEPDGPRRGYFERLIHQVHASILIMRRMPKPVVASVRGAAAGFGVSLVLACDLALAADDAVFTLAYCHIGVSPDGGSTFHLPRAVGMKKAMEIALLGDRFSATDAESAGIINRAVTSANLEEETLKLASRLAAGPTLAYGRTKQLLNAALDSSLETQLQAEAERFAASALTKDFAEGVTAFVGKRKPVFTGQ</sequence>
<evidence type="ECO:0000256" key="1">
    <source>
        <dbReference type="ARBA" id="ARBA00005254"/>
    </source>
</evidence>
<comment type="caution">
    <text evidence="2">The sequence shown here is derived from an EMBL/GenBank/DDBJ whole genome shotgun (WGS) entry which is preliminary data.</text>
</comment>
<dbReference type="EMBL" id="BJYZ01000011">
    <property type="protein sequence ID" value="GEO38494.1"/>
    <property type="molecule type" value="Genomic_DNA"/>
</dbReference>
<organism evidence="2 3">
    <name type="scientific">Skermanella aerolata</name>
    <dbReference type="NCBI Taxonomy" id="393310"/>
    <lineage>
        <taxon>Bacteria</taxon>
        <taxon>Pseudomonadati</taxon>
        <taxon>Pseudomonadota</taxon>
        <taxon>Alphaproteobacteria</taxon>
        <taxon>Rhodospirillales</taxon>
        <taxon>Azospirillaceae</taxon>
        <taxon>Skermanella</taxon>
    </lineage>
</organism>
<dbReference type="InterPro" id="IPR014748">
    <property type="entry name" value="Enoyl-CoA_hydra_C"/>
</dbReference>
<dbReference type="RefSeq" id="WP_244619508.1">
    <property type="nucleotide sequence ID" value="NZ_BJYZ01000011.1"/>
</dbReference>
<gene>
    <name evidence="2" type="primary">paaG_1</name>
    <name evidence="2" type="ORF">SAE02_26420</name>
</gene>
<comment type="similarity">
    <text evidence="1">Belongs to the enoyl-CoA hydratase/isomerase family.</text>
</comment>
<dbReference type="Proteomes" id="UP000321523">
    <property type="component" value="Unassembled WGS sequence"/>
</dbReference>